<reference evidence="2 4" key="2">
    <citation type="submission" date="2018-06" db="EMBL/GenBank/DDBJ databases">
        <authorList>
            <consortium name="Pathogen Informatics"/>
            <person name="Doyle S."/>
        </authorList>
    </citation>
    <scope>NUCLEOTIDE SEQUENCE [LARGE SCALE GENOMIC DNA]</scope>
    <source>
        <strain evidence="2 4">NCTC12437</strain>
    </source>
</reference>
<dbReference type="Proteomes" id="UP000054735">
    <property type="component" value="Unassembled WGS sequence"/>
</dbReference>
<dbReference type="EMBL" id="LNXT01000042">
    <property type="protein sequence ID" value="KTC69018.1"/>
    <property type="molecule type" value="Genomic_DNA"/>
</dbReference>
<reference evidence="1 3" key="1">
    <citation type="submission" date="2015-11" db="EMBL/GenBank/DDBJ databases">
        <title>Genomic analysis of 38 Legionella species identifies large and diverse effector repertoires.</title>
        <authorList>
            <person name="Burstein D."/>
            <person name="Amaro F."/>
            <person name="Zusman T."/>
            <person name="Lifshitz Z."/>
            <person name="Cohen O."/>
            <person name="Gilbert J.A."/>
            <person name="Pupko T."/>
            <person name="Shuman H.A."/>
            <person name="Segal G."/>
        </authorList>
    </citation>
    <scope>NUCLEOTIDE SEQUENCE [LARGE SCALE GENOMIC DNA]</scope>
    <source>
        <strain evidence="1 3">CDC#1407-AL-14</strain>
    </source>
</reference>
<name>A0A378JRI7_9GAMM</name>
<evidence type="ECO:0000313" key="2">
    <source>
        <dbReference type="EMBL" id="STX60986.1"/>
    </source>
</evidence>
<keyword evidence="3" id="KW-1185">Reference proteome</keyword>
<evidence type="ECO:0000313" key="4">
    <source>
        <dbReference type="Proteomes" id="UP000255066"/>
    </source>
</evidence>
<dbReference type="EMBL" id="UGNW01000002">
    <property type="protein sequence ID" value="STX60986.1"/>
    <property type="molecule type" value="Genomic_DNA"/>
</dbReference>
<dbReference type="AlphaFoldDB" id="A0A378JRI7"/>
<organism evidence="2 4">
    <name type="scientific">Legionella birminghamensis</name>
    <dbReference type="NCBI Taxonomy" id="28083"/>
    <lineage>
        <taxon>Bacteria</taxon>
        <taxon>Pseudomonadati</taxon>
        <taxon>Pseudomonadota</taxon>
        <taxon>Gammaproteobacteria</taxon>
        <taxon>Legionellales</taxon>
        <taxon>Legionellaceae</taxon>
        <taxon>Legionella</taxon>
    </lineage>
</organism>
<proteinExistence type="predicted"/>
<protein>
    <submittedName>
        <fullName evidence="2">SidC homolog</fullName>
    </submittedName>
</protein>
<dbReference type="Proteomes" id="UP000255066">
    <property type="component" value="Unassembled WGS sequence"/>
</dbReference>
<evidence type="ECO:0000313" key="3">
    <source>
        <dbReference type="Proteomes" id="UP000054735"/>
    </source>
</evidence>
<accession>A0A378JRI7</accession>
<dbReference type="RefSeq" id="WP_058524223.1">
    <property type="nucleotide sequence ID" value="NZ_CAAAHV010000085.1"/>
</dbReference>
<evidence type="ECO:0000313" key="1">
    <source>
        <dbReference type="EMBL" id="KTC69018.1"/>
    </source>
</evidence>
<gene>
    <name evidence="1" type="ORF">Lbir_2212</name>
    <name evidence="2" type="ORF">NCTC12437_03280</name>
</gene>
<sequence>MQNQIKSSEVLLNLKLQKEIARHCSSVTLLNFALTSKKQFNFFKTELAVRKLLLHVVHGEHEQVKAALENNFNLIYEKWSVTDCSGRTFFNISPFEYALWALDKHMWTLMLECIPKNEKGNSVLCLLSHQYENLRKKGVTYTLEGKTITESHFDLKNTLIKELQTQVDLITATGEKDWDSIDRQWIEGVGRAQKLLPMHIVDEYCSHGRFFPLPQFVAQPSPSKQFLNLYTDKIQSWFSIIPQLSVTFAVYKGSNIGLWLKKVCVGDEPASDLNAMNALLTIRTNDFIALKSQLKDRVTTELTSDLDHENPNVLSSIRI</sequence>